<dbReference type="SUPFAM" id="SSF52402">
    <property type="entry name" value="Adenine nucleotide alpha hydrolases-like"/>
    <property type="match status" value="2"/>
</dbReference>
<protein>
    <recommendedName>
        <fullName evidence="3">Universal stress protein</fullName>
    </recommendedName>
</protein>
<organism evidence="1 2">
    <name type="scientific">Lysinimonas soli</name>
    <dbReference type="NCBI Taxonomy" id="1074233"/>
    <lineage>
        <taxon>Bacteria</taxon>
        <taxon>Bacillati</taxon>
        <taxon>Actinomycetota</taxon>
        <taxon>Actinomycetes</taxon>
        <taxon>Micrococcales</taxon>
        <taxon>Microbacteriaceae</taxon>
        <taxon>Lysinimonas</taxon>
    </lineage>
</organism>
<gene>
    <name evidence="1" type="ORF">ACFPJ4_12625</name>
</gene>
<dbReference type="Gene3D" id="3.40.50.12370">
    <property type="match status" value="1"/>
</dbReference>
<dbReference type="Gene3D" id="3.40.50.620">
    <property type="entry name" value="HUPs"/>
    <property type="match status" value="1"/>
</dbReference>
<evidence type="ECO:0000313" key="2">
    <source>
        <dbReference type="Proteomes" id="UP001596039"/>
    </source>
</evidence>
<comment type="caution">
    <text evidence="1">The sequence shown here is derived from an EMBL/GenBank/DDBJ whole genome shotgun (WGS) entry which is preliminary data.</text>
</comment>
<proteinExistence type="predicted"/>
<dbReference type="Proteomes" id="UP001596039">
    <property type="component" value="Unassembled WGS sequence"/>
</dbReference>
<reference evidence="2" key="1">
    <citation type="journal article" date="2019" name="Int. J. Syst. Evol. Microbiol.">
        <title>The Global Catalogue of Microorganisms (GCM) 10K type strain sequencing project: providing services to taxonomists for standard genome sequencing and annotation.</title>
        <authorList>
            <consortium name="The Broad Institute Genomics Platform"/>
            <consortium name="The Broad Institute Genome Sequencing Center for Infectious Disease"/>
            <person name="Wu L."/>
            <person name="Ma J."/>
        </authorList>
    </citation>
    <scope>NUCLEOTIDE SEQUENCE [LARGE SCALE GENOMIC DNA]</scope>
    <source>
        <strain evidence="2">CGMCC 4.6997</strain>
    </source>
</reference>
<evidence type="ECO:0000313" key="1">
    <source>
        <dbReference type="EMBL" id="MFC5503086.1"/>
    </source>
</evidence>
<name>A0ABW0NRA4_9MICO</name>
<keyword evidence="2" id="KW-1185">Reference proteome</keyword>
<dbReference type="InterPro" id="IPR014729">
    <property type="entry name" value="Rossmann-like_a/b/a_fold"/>
</dbReference>
<evidence type="ECO:0008006" key="3">
    <source>
        <dbReference type="Google" id="ProtNLM"/>
    </source>
</evidence>
<sequence>MSSSASDSWSVTSPTVEVTPARRYWVAVDDSPATDAAFEWALHRAQLRSAPLGLIVLDDDGASDDQNRDEAVDRLARRASAVNHEIEVCPGTSLVEVLPDDLLIVGVPAGEQGRERGMRLAALAACSVAVIPEDYVTTGFGVVCGVDHLENTAMIAAVAAEEAEQLDEPLLIIHAVPKSRAPFAAPGSLDPAIRVARDAVRAVSERLRVSSRLSTHEPVAALIEGAAHAAMLVVGGERVTSAGTVLGTLVRTTSVPLLIARNEGAAELSR</sequence>
<dbReference type="RefSeq" id="WP_386740799.1">
    <property type="nucleotide sequence ID" value="NZ_JBHSMG010000003.1"/>
</dbReference>
<accession>A0ABW0NRA4</accession>
<dbReference type="EMBL" id="JBHSMG010000003">
    <property type="protein sequence ID" value="MFC5503086.1"/>
    <property type="molecule type" value="Genomic_DNA"/>
</dbReference>